<dbReference type="InterPro" id="IPR036388">
    <property type="entry name" value="WH-like_DNA-bd_sf"/>
</dbReference>
<dbReference type="InterPro" id="IPR011991">
    <property type="entry name" value="ArsR-like_HTH"/>
</dbReference>
<gene>
    <name evidence="3" type="ORF">NCTC11923_00918</name>
</gene>
<dbReference type="InterPro" id="IPR036390">
    <property type="entry name" value="WH_DNA-bd_sf"/>
</dbReference>
<sequence length="131" mass="14191">MISADAIRGYIDLIVLSLLRARASYAYELAKTITEVARGDYTIKQTTLYSALKRLEAAGLVDSYAHTSTSGKPRTYYRLTPAGQAHLDSKLAEWESTRTLVDRFAQAASSPQPGQGEDVSAPQPGQSPTTP</sequence>
<evidence type="ECO:0000313" key="3">
    <source>
        <dbReference type="EMBL" id="VEG74285.1"/>
    </source>
</evidence>
<protein>
    <submittedName>
        <fullName evidence="3">Transcriptional regulator, Acidobacterial, PadR-family</fullName>
    </submittedName>
</protein>
<accession>A0A448KBJ1</accession>
<keyword evidence="4" id="KW-1185">Reference proteome</keyword>
<organism evidence="3 4">
    <name type="scientific">Actinomyces slackii</name>
    <dbReference type="NCBI Taxonomy" id="52774"/>
    <lineage>
        <taxon>Bacteria</taxon>
        <taxon>Bacillati</taxon>
        <taxon>Actinomycetota</taxon>
        <taxon>Actinomycetes</taxon>
        <taxon>Actinomycetales</taxon>
        <taxon>Actinomycetaceae</taxon>
        <taxon>Actinomyces</taxon>
    </lineage>
</organism>
<reference evidence="3 4" key="1">
    <citation type="submission" date="2018-12" db="EMBL/GenBank/DDBJ databases">
        <authorList>
            <consortium name="Pathogen Informatics"/>
        </authorList>
    </citation>
    <scope>NUCLEOTIDE SEQUENCE [LARGE SCALE GENOMIC DNA]</scope>
    <source>
        <strain evidence="3 4">NCTC11923</strain>
    </source>
</reference>
<evidence type="ECO:0000256" key="1">
    <source>
        <dbReference type="SAM" id="MobiDB-lite"/>
    </source>
</evidence>
<dbReference type="KEGG" id="asla:NCTC11923_00918"/>
<dbReference type="Pfam" id="PF03551">
    <property type="entry name" value="PadR"/>
    <property type="match status" value="1"/>
</dbReference>
<evidence type="ECO:0000313" key="4">
    <source>
        <dbReference type="Proteomes" id="UP000276899"/>
    </source>
</evidence>
<feature type="domain" description="Transcription regulator PadR N-terminal" evidence="2">
    <location>
        <begin position="15"/>
        <end position="88"/>
    </location>
</feature>
<dbReference type="Proteomes" id="UP000276899">
    <property type="component" value="Chromosome"/>
</dbReference>
<feature type="region of interest" description="Disordered" evidence="1">
    <location>
        <begin position="104"/>
        <end position="131"/>
    </location>
</feature>
<dbReference type="SUPFAM" id="SSF46785">
    <property type="entry name" value="Winged helix' DNA-binding domain"/>
    <property type="match status" value="1"/>
</dbReference>
<evidence type="ECO:0000259" key="2">
    <source>
        <dbReference type="Pfam" id="PF03551"/>
    </source>
</evidence>
<dbReference type="PANTHER" id="PTHR33169">
    <property type="entry name" value="PADR-FAMILY TRANSCRIPTIONAL REGULATOR"/>
    <property type="match status" value="1"/>
</dbReference>
<dbReference type="CDD" id="cd00090">
    <property type="entry name" value="HTH_ARSR"/>
    <property type="match status" value="1"/>
</dbReference>
<dbReference type="STRING" id="1278298.GCA_000428685_01852"/>
<dbReference type="EMBL" id="LR134363">
    <property type="protein sequence ID" value="VEG74285.1"/>
    <property type="molecule type" value="Genomic_DNA"/>
</dbReference>
<dbReference type="InterPro" id="IPR005149">
    <property type="entry name" value="Tscrpt_reg_PadR_N"/>
</dbReference>
<dbReference type="AlphaFoldDB" id="A0A448KBJ1"/>
<dbReference type="PANTHER" id="PTHR33169:SF14">
    <property type="entry name" value="TRANSCRIPTIONAL REGULATOR RV3488"/>
    <property type="match status" value="1"/>
</dbReference>
<dbReference type="Gene3D" id="1.10.10.10">
    <property type="entry name" value="Winged helix-like DNA-binding domain superfamily/Winged helix DNA-binding domain"/>
    <property type="match status" value="1"/>
</dbReference>
<name>A0A448KBJ1_9ACTO</name>
<dbReference type="InterPro" id="IPR052509">
    <property type="entry name" value="Metal_resp_DNA-bind_regulator"/>
</dbReference>
<proteinExistence type="predicted"/>